<dbReference type="PANTHER" id="PTHR12110">
    <property type="entry name" value="HYDROXYPYRUVATE ISOMERASE"/>
    <property type="match status" value="1"/>
</dbReference>
<dbReference type="InterPro" id="IPR050312">
    <property type="entry name" value="IolE/XylAMocC-like"/>
</dbReference>
<name>A0A5D4TMK1_9BACI</name>
<protein>
    <submittedName>
        <fullName evidence="1">Sugar phosphate isomerase/epimerase</fullName>
    </submittedName>
</protein>
<reference evidence="1 2" key="1">
    <citation type="submission" date="2019-08" db="EMBL/GenBank/DDBJ databases">
        <title>Bacillus genomes from the desert of Cuatro Cienegas, Coahuila.</title>
        <authorList>
            <person name="Olmedo-Alvarez G."/>
        </authorList>
    </citation>
    <scope>NUCLEOTIDE SEQUENCE [LARGE SCALE GENOMIC DNA]</scope>
    <source>
        <strain evidence="1 2">CH87b_3T</strain>
    </source>
</reference>
<organism evidence="1 2">
    <name type="scientific">Rossellomorea aquimaris</name>
    <dbReference type="NCBI Taxonomy" id="189382"/>
    <lineage>
        <taxon>Bacteria</taxon>
        <taxon>Bacillati</taxon>
        <taxon>Bacillota</taxon>
        <taxon>Bacilli</taxon>
        <taxon>Bacillales</taxon>
        <taxon>Bacillaceae</taxon>
        <taxon>Rossellomorea</taxon>
    </lineage>
</organism>
<dbReference type="InterPro" id="IPR036237">
    <property type="entry name" value="Xyl_isomerase-like_sf"/>
</dbReference>
<dbReference type="Proteomes" id="UP000324269">
    <property type="component" value="Unassembled WGS sequence"/>
</dbReference>
<dbReference type="EMBL" id="VTEZ01000006">
    <property type="protein sequence ID" value="TYS83064.1"/>
    <property type="molecule type" value="Genomic_DNA"/>
</dbReference>
<accession>A0A5D4TMK1</accession>
<proteinExistence type="predicted"/>
<keyword evidence="1" id="KW-0413">Isomerase</keyword>
<comment type="caution">
    <text evidence="1">The sequence shown here is derived from an EMBL/GenBank/DDBJ whole genome shotgun (WGS) entry which is preliminary data.</text>
</comment>
<gene>
    <name evidence="1" type="ORF">FZC85_18355</name>
</gene>
<dbReference type="Gene3D" id="3.20.20.150">
    <property type="entry name" value="Divalent-metal-dependent TIM barrel enzymes"/>
    <property type="match status" value="1"/>
</dbReference>
<dbReference type="PANTHER" id="PTHR12110:SF41">
    <property type="entry name" value="INOSOSE DEHYDRATASE"/>
    <property type="match status" value="1"/>
</dbReference>
<dbReference type="RefSeq" id="WP_148970476.1">
    <property type="nucleotide sequence ID" value="NZ_JBNIKW010000006.1"/>
</dbReference>
<dbReference type="AlphaFoldDB" id="A0A5D4TMK1"/>
<dbReference type="OrthoDB" id="9798407at2"/>
<dbReference type="GO" id="GO:0016853">
    <property type="term" value="F:isomerase activity"/>
    <property type="evidence" value="ECO:0007669"/>
    <property type="project" value="UniProtKB-KW"/>
</dbReference>
<dbReference type="SUPFAM" id="SSF51658">
    <property type="entry name" value="Xylose isomerase-like"/>
    <property type="match status" value="1"/>
</dbReference>
<evidence type="ECO:0000313" key="1">
    <source>
        <dbReference type="EMBL" id="TYS83064.1"/>
    </source>
</evidence>
<evidence type="ECO:0000313" key="2">
    <source>
        <dbReference type="Proteomes" id="UP000324269"/>
    </source>
</evidence>
<sequence>MKHKFAAQLYTLRNEISLDFPGVLWKLKDMGWEAVQIDGLFGYSAQEISRVMKQAGLETAGMHVPLDRLKNEFDQVLEEARIFETSDIICPYLDEKMRNAQGYIQAKKELIQISRKAYPLGVHIGYHNHDFEFMTSVEGVTALDYILAPEDGIRIFPEIDTYWVKKAGLDPLTYIQQCTSRMPIVHLKDMSADKCEDFVEIGEGCIDFLPILNWGEQNGVQWYAVEQDECSGNPLDSLELSLENLMNMTSNHLTN</sequence>